<reference evidence="4 5" key="1">
    <citation type="journal article" date="2021" name="Sci. Rep.">
        <title>The distribution of antibiotic resistance genes in chicken gut microbiota commensals.</title>
        <authorList>
            <person name="Juricova H."/>
            <person name="Matiasovicova J."/>
            <person name="Kubasova T."/>
            <person name="Cejkova D."/>
            <person name="Rychlik I."/>
        </authorList>
    </citation>
    <scope>NUCLEOTIDE SEQUENCE [LARGE SCALE GENOMIC DNA]</scope>
    <source>
        <strain evidence="4 5">An421</strain>
    </source>
</reference>
<dbReference type="InterPro" id="IPR016181">
    <property type="entry name" value="Acyl_CoA_acyltransferase"/>
</dbReference>
<sequence length="200" mass="22820">MNITVRLAREDERSEIALCIAEGFERDFSFFRKDMNIVAKALESGIRSERFYVALYNDNIVGVAGISDCTGRAVYTDWLSYRKCFGLIMGTIAKLVLKKEFEMPLPYPMTTGFIEFVATRKSIRRSGVASNLLKESMRQAGYKEYILDVIEENRPAVNCYTKLGFTGFKKTKKKNGYTKLFMKLTMQAPSVNRTYSGKIV</sequence>
<dbReference type="GeneID" id="90528665"/>
<dbReference type="SUPFAM" id="SSF55729">
    <property type="entry name" value="Acyl-CoA N-acyltransferases (Nat)"/>
    <property type="match status" value="1"/>
</dbReference>
<protein>
    <submittedName>
        <fullName evidence="4">GNAT family N-acetyltransferase</fullName>
    </submittedName>
</protein>
<evidence type="ECO:0000313" key="5">
    <source>
        <dbReference type="Proteomes" id="UP000698924"/>
    </source>
</evidence>
<proteinExistence type="predicted"/>
<feature type="domain" description="N-acetyltransferase" evidence="3">
    <location>
        <begin position="3"/>
        <end position="187"/>
    </location>
</feature>
<dbReference type="PANTHER" id="PTHR43420">
    <property type="entry name" value="ACETYLTRANSFERASE"/>
    <property type="match status" value="1"/>
</dbReference>
<evidence type="ECO:0000313" key="4">
    <source>
        <dbReference type="EMBL" id="MBM6858753.1"/>
    </source>
</evidence>
<dbReference type="RefSeq" id="WP_022340752.1">
    <property type="nucleotide sequence ID" value="NZ_JAAZTS010000038.1"/>
</dbReference>
<dbReference type="InterPro" id="IPR050680">
    <property type="entry name" value="YpeA/RimI_acetyltransf"/>
</dbReference>
<organism evidence="4 5">
    <name type="scientific">Caecibacteroides pullorum</name>
    <dbReference type="NCBI Taxonomy" id="2725562"/>
    <lineage>
        <taxon>Bacteria</taxon>
        <taxon>Pseudomonadati</taxon>
        <taxon>Bacteroidota</taxon>
        <taxon>Bacteroidia</taxon>
        <taxon>Bacteroidales</taxon>
        <taxon>Bacteroidaceae</taxon>
        <taxon>Caecibacteroides</taxon>
    </lineage>
</organism>
<keyword evidence="2" id="KW-0012">Acyltransferase</keyword>
<evidence type="ECO:0000259" key="3">
    <source>
        <dbReference type="PROSITE" id="PS51186"/>
    </source>
</evidence>
<name>A0AA41D9W8_9BACT</name>
<gene>
    <name evidence="4" type="ORF">H6D15_14315</name>
</gene>
<dbReference type="Gene3D" id="3.40.630.30">
    <property type="match status" value="1"/>
</dbReference>
<keyword evidence="5" id="KW-1185">Reference proteome</keyword>
<comment type="caution">
    <text evidence="4">The sequence shown here is derived from an EMBL/GenBank/DDBJ whole genome shotgun (WGS) entry which is preliminary data.</text>
</comment>
<dbReference type="AlphaFoldDB" id="A0AA41D9W8"/>
<accession>A0AA41D9W8</accession>
<dbReference type="Proteomes" id="UP000698924">
    <property type="component" value="Unassembled WGS sequence"/>
</dbReference>
<dbReference type="GO" id="GO:0016747">
    <property type="term" value="F:acyltransferase activity, transferring groups other than amino-acyl groups"/>
    <property type="evidence" value="ECO:0007669"/>
    <property type="project" value="InterPro"/>
</dbReference>
<dbReference type="EMBL" id="JACJMO010000039">
    <property type="protein sequence ID" value="MBM6858753.1"/>
    <property type="molecule type" value="Genomic_DNA"/>
</dbReference>
<dbReference type="PROSITE" id="PS51186">
    <property type="entry name" value="GNAT"/>
    <property type="match status" value="1"/>
</dbReference>
<evidence type="ECO:0000256" key="1">
    <source>
        <dbReference type="ARBA" id="ARBA00022679"/>
    </source>
</evidence>
<evidence type="ECO:0000256" key="2">
    <source>
        <dbReference type="ARBA" id="ARBA00023315"/>
    </source>
</evidence>
<dbReference type="Pfam" id="PF00583">
    <property type="entry name" value="Acetyltransf_1"/>
    <property type="match status" value="1"/>
</dbReference>
<keyword evidence="1" id="KW-0808">Transferase</keyword>
<dbReference type="InterPro" id="IPR000182">
    <property type="entry name" value="GNAT_dom"/>
</dbReference>